<dbReference type="GO" id="GO:0009228">
    <property type="term" value="P:thiamine biosynthetic process"/>
    <property type="evidence" value="ECO:0007669"/>
    <property type="project" value="TreeGrafter"/>
</dbReference>
<gene>
    <name evidence="3" type="ORF">C7446_0068</name>
</gene>
<dbReference type="Gene3D" id="3.40.1190.20">
    <property type="match status" value="1"/>
</dbReference>
<dbReference type="InterPro" id="IPR029056">
    <property type="entry name" value="Ribokinase-like"/>
</dbReference>
<dbReference type="UniPathway" id="UPA00060">
    <property type="reaction ID" value="UER00138"/>
</dbReference>
<comment type="caution">
    <text evidence="3">The sequence shown here is derived from an EMBL/GenBank/DDBJ whole genome shotgun (WGS) entry which is preliminary data.</text>
</comment>
<dbReference type="RefSeq" id="WP_121170184.1">
    <property type="nucleotide sequence ID" value="NZ_RBIN01000001.1"/>
</dbReference>
<organism evidence="3 4">
    <name type="scientific">Kushneria sinocarnis</name>
    <dbReference type="NCBI Taxonomy" id="595502"/>
    <lineage>
        <taxon>Bacteria</taxon>
        <taxon>Pseudomonadati</taxon>
        <taxon>Pseudomonadota</taxon>
        <taxon>Gammaproteobacteria</taxon>
        <taxon>Oceanospirillales</taxon>
        <taxon>Halomonadaceae</taxon>
        <taxon>Kushneria</taxon>
    </lineage>
</organism>
<evidence type="ECO:0000313" key="4">
    <source>
        <dbReference type="Proteomes" id="UP000281975"/>
    </source>
</evidence>
<feature type="region of interest" description="Disordered" evidence="1">
    <location>
        <begin position="252"/>
        <end position="274"/>
    </location>
</feature>
<evidence type="ECO:0000259" key="2">
    <source>
        <dbReference type="Pfam" id="PF08543"/>
    </source>
</evidence>
<keyword evidence="3" id="KW-0808">Transferase</keyword>
<name>A0A420X0N2_9GAMM</name>
<feature type="domain" description="Pyridoxamine kinase/Phosphomethylpyrimidine kinase" evidence="2">
    <location>
        <begin position="18"/>
        <end position="254"/>
    </location>
</feature>
<dbReference type="EMBL" id="RBIN01000001">
    <property type="protein sequence ID" value="RKR07259.1"/>
    <property type="molecule type" value="Genomic_DNA"/>
</dbReference>
<proteinExistence type="predicted"/>
<dbReference type="PANTHER" id="PTHR20858">
    <property type="entry name" value="PHOSPHOMETHYLPYRIMIDINE KINASE"/>
    <property type="match status" value="1"/>
</dbReference>
<reference evidence="3 4" key="1">
    <citation type="submission" date="2018-10" db="EMBL/GenBank/DDBJ databases">
        <title>Genomic Encyclopedia of Type Strains, Phase IV (KMG-IV): sequencing the most valuable type-strain genomes for metagenomic binning, comparative biology and taxonomic classification.</title>
        <authorList>
            <person name="Goeker M."/>
        </authorList>
    </citation>
    <scope>NUCLEOTIDE SEQUENCE [LARGE SCALE GENOMIC DNA]</scope>
    <source>
        <strain evidence="3 4">DSM 23229</strain>
    </source>
</reference>
<dbReference type="GO" id="GO:0005829">
    <property type="term" value="C:cytosol"/>
    <property type="evidence" value="ECO:0007669"/>
    <property type="project" value="TreeGrafter"/>
</dbReference>
<dbReference type="InterPro" id="IPR013749">
    <property type="entry name" value="PM/HMP-P_kinase-1"/>
</dbReference>
<protein>
    <submittedName>
        <fullName evidence="3">Hydroxymethylpyrimidine/phosphomethylpyrimidine kinase</fullName>
    </submittedName>
</protein>
<keyword evidence="3" id="KW-0418">Kinase</keyword>
<dbReference type="OrthoDB" id="9810880at2"/>
<dbReference type="GO" id="GO:0008972">
    <property type="term" value="F:phosphomethylpyrimidine kinase activity"/>
    <property type="evidence" value="ECO:0007669"/>
    <property type="project" value="TreeGrafter"/>
</dbReference>
<evidence type="ECO:0000256" key="1">
    <source>
        <dbReference type="SAM" id="MobiDB-lite"/>
    </source>
</evidence>
<dbReference type="Proteomes" id="UP000281975">
    <property type="component" value="Unassembled WGS sequence"/>
</dbReference>
<dbReference type="SUPFAM" id="SSF53613">
    <property type="entry name" value="Ribokinase-like"/>
    <property type="match status" value="1"/>
</dbReference>
<accession>A0A420X0N2</accession>
<dbReference type="GO" id="GO:0009229">
    <property type="term" value="P:thiamine diphosphate biosynthetic process"/>
    <property type="evidence" value="ECO:0007669"/>
    <property type="project" value="UniProtKB-UniPathway"/>
</dbReference>
<sequence length="274" mass="27819">MATPVGTPPVVLVLAGHDPTGGAGLIADAEAIRALGGWALTVPTALTVQTSRDVEAVTPCAAGGLTAAARAVAADMPPAALKVGLLADLATLEAVVELRARWLELPLVIDPVLRAGGGQELSSEALLAAFRQRLLPLASVITPNLAELARLAPGAGTVAARAEALLAAGAGAVLATGTDGTEGEQVIHTLFRPGGTRQWQWPRLPGQYHGSGCTLASALAAGLAAGLPLEPACERAQRFSWAALRHAVRPGHGQALPDRWAGMNDLSTPGDRDA</sequence>
<dbReference type="PANTHER" id="PTHR20858:SF17">
    <property type="entry name" value="HYDROXYMETHYLPYRIMIDINE_PHOSPHOMETHYLPYRIMIDINE KINASE THI20-RELATED"/>
    <property type="match status" value="1"/>
</dbReference>
<dbReference type="AlphaFoldDB" id="A0A420X0N2"/>
<dbReference type="GO" id="GO:0008902">
    <property type="term" value="F:hydroxymethylpyrimidine kinase activity"/>
    <property type="evidence" value="ECO:0007669"/>
    <property type="project" value="TreeGrafter"/>
</dbReference>
<keyword evidence="4" id="KW-1185">Reference proteome</keyword>
<evidence type="ECO:0000313" key="3">
    <source>
        <dbReference type="EMBL" id="RKR07259.1"/>
    </source>
</evidence>
<dbReference type="Pfam" id="PF08543">
    <property type="entry name" value="Phos_pyr_kin"/>
    <property type="match status" value="1"/>
</dbReference>